<gene>
    <name evidence="1" type="ORF">SAMN05216223_1346</name>
</gene>
<accession>A0A1H6EFE1</accession>
<dbReference type="RefSeq" id="WP_200823575.1">
    <property type="nucleotide sequence ID" value="NZ_FNVU01000034.1"/>
</dbReference>
<dbReference type="AlphaFoldDB" id="A0A1H6EFE1"/>
<dbReference type="EMBL" id="FNVU01000034">
    <property type="protein sequence ID" value="SEG95564.1"/>
    <property type="molecule type" value="Genomic_DNA"/>
</dbReference>
<proteinExistence type="predicted"/>
<keyword evidence="2" id="KW-1185">Reference proteome</keyword>
<organism evidence="1 2">
    <name type="scientific">Actinacidiphila yanglinensis</name>
    <dbReference type="NCBI Taxonomy" id="310779"/>
    <lineage>
        <taxon>Bacteria</taxon>
        <taxon>Bacillati</taxon>
        <taxon>Actinomycetota</taxon>
        <taxon>Actinomycetes</taxon>
        <taxon>Kitasatosporales</taxon>
        <taxon>Streptomycetaceae</taxon>
        <taxon>Actinacidiphila</taxon>
    </lineage>
</organism>
<name>A0A1H6EFE1_9ACTN</name>
<dbReference type="Proteomes" id="UP000236754">
    <property type="component" value="Unassembled WGS sequence"/>
</dbReference>
<evidence type="ECO:0000313" key="1">
    <source>
        <dbReference type="EMBL" id="SEG95564.1"/>
    </source>
</evidence>
<reference evidence="1 2" key="1">
    <citation type="submission" date="2016-10" db="EMBL/GenBank/DDBJ databases">
        <authorList>
            <person name="de Groot N.N."/>
        </authorList>
    </citation>
    <scope>NUCLEOTIDE SEQUENCE [LARGE SCALE GENOMIC DNA]</scope>
    <source>
        <strain evidence="1 2">CGMCC 4.2023</strain>
    </source>
</reference>
<sequence>MDQRFEGDHYVTPAGAQVGLSVHGDACVTAFVQKADYDVQVNGPYPESGCFAPPFAH</sequence>
<evidence type="ECO:0000313" key="2">
    <source>
        <dbReference type="Proteomes" id="UP000236754"/>
    </source>
</evidence>
<protein>
    <submittedName>
        <fullName evidence="1">Uncharacterized protein</fullName>
    </submittedName>
</protein>